<name>A0A0G2HP33_9PEZI</name>
<evidence type="ECO:0000256" key="2">
    <source>
        <dbReference type="ARBA" id="ARBA00022741"/>
    </source>
</evidence>
<feature type="domain" description="Helicase ATP-binding" evidence="9">
    <location>
        <begin position="102"/>
        <end position="286"/>
    </location>
</feature>
<evidence type="ECO:0000256" key="5">
    <source>
        <dbReference type="ARBA" id="ARBA00022840"/>
    </source>
</evidence>
<dbReference type="InterPro" id="IPR001650">
    <property type="entry name" value="Helicase_C-like"/>
</dbReference>
<dbReference type="EMBL" id="LCUC01000112">
    <property type="protein sequence ID" value="KKY36693.1"/>
    <property type="molecule type" value="Genomic_DNA"/>
</dbReference>
<dbReference type="GO" id="GO:0000724">
    <property type="term" value="P:double-strand break repair via homologous recombination"/>
    <property type="evidence" value="ECO:0007669"/>
    <property type="project" value="TreeGrafter"/>
</dbReference>
<dbReference type="Gene3D" id="1.10.10.10">
    <property type="entry name" value="Winged helix-like DNA-binding domain superfamily/Winged helix DNA-binding domain"/>
    <property type="match status" value="1"/>
</dbReference>
<dbReference type="GO" id="GO:0003676">
    <property type="term" value="F:nucleic acid binding"/>
    <property type="evidence" value="ECO:0007669"/>
    <property type="project" value="InterPro"/>
</dbReference>
<keyword evidence="3" id="KW-0378">Hydrolase</keyword>
<keyword evidence="2" id="KW-0547">Nucleotide-binding</keyword>
<dbReference type="AlphaFoldDB" id="A0A0G2HP33"/>
<dbReference type="PROSITE" id="PS51194">
    <property type="entry name" value="HELICASE_CTER"/>
    <property type="match status" value="1"/>
</dbReference>
<evidence type="ECO:0000256" key="3">
    <source>
        <dbReference type="ARBA" id="ARBA00022801"/>
    </source>
</evidence>
<dbReference type="NCBIfam" id="TIGR00614">
    <property type="entry name" value="recQ_fam"/>
    <property type="match status" value="1"/>
</dbReference>
<organism evidence="11 12">
    <name type="scientific">Diaporthe ampelina</name>
    <dbReference type="NCBI Taxonomy" id="1214573"/>
    <lineage>
        <taxon>Eukaryota</taxon>
        <taxon>Fungi</taxon>
        <taxon>Dikarya</taxon>
        <taxon>Ascomycota</taxon>
        <taxon>Pezizomycotina</taxon>
        <taxon>Sordariomycetes</taxon>
        <taxon>Sordariomycetidae</taxon>
        <taxon>Diaporthales</taxon>
        <taxon>Diaporthaceae</taxon>
        <taxon>Diaporthe</taxon>
    </lineage>
</organism>
<dbReference type="GO" id="GO:0005524">
    <property type="term" value="F:ATP binding"/>
    <property type="evidence" value="ECO:0007669"/>
    <property type="project" value="UniProtKB-KW"/>
</dbReference>
<dbReference type="InterPro" id="IPR014001">
    <property type="entry name" value="Helicase_ATP-bd"/>
</dbReference>
<dbReference type="GO" id="GO:0043138">
    <property type="term" value="F:3'-5' DNA helicase activity"/>
    <property type="evidence" value="ECO:0007669"/>
    <property type="project" value="UniProtKB-EC"/>
</dbReference>
<evidence type="ECO:0000259" key="10">
    <source>
        <dbReference type="PROSITE" id="PS51194"/>
    </source>
</evidence>
<reference evidence="11 12" key="1">
    <citation type="submission" date="2015-05" db="EMBL/GenBank/DDBJ databases">
        <title>Distinctive expansion of gene families associated with plant cell wall degradation and secondary metabolism in the genomes of grapevine trunk pathogens.</title>
        <authorList>
            <person name="Lawrence D.P."/>
            <person name="Travadon R."/>
            <person name="Rolshausen P.E."/>
            <person name="Baumgartner K."/>
        </authorList>
    </citation>
    <scope>NUCLEOTIDE SEQUENCE [LARGE SCALE GENOMIC DNA]</scope>
    <source>
        <strain evidence="11">DA912</strain>
    </source>
</reference>
<evidence type="ECO:0000259" key="9">
    <source>
        <dbReference type="PROSITE" id="PS51192"/>
    </source>
</evidence>
<dbReference type="Gene3D" id="3.40.50.300">
    <property type="entry name" value="P-loop containing nucleotide triphosphate hydrolases"/>
    <property type="match status" value="2"/>
</dbReference>
<proteinExistence type="inferred from homology"/>
<sequence>MSDDFESGDDLFDNVDVDDILQGSQATETKRKSAGTDDVPSAPKRQKKTATNVRTNTISSLPGAQDDIDDDALEKSNLELAQRILKEKFGHDDFRHEQKGAIRRILTGKNALVVFPTGAGKSLCYQIPAVAFPELDHCHGLRAPGQSGITVVISPLLALMKDQVDALKRRGISADCIDSTKSWDELQAINQQLGRGELRMIYCAPERLNNERFVEQMKHVPGGVRLVAVDEAHCISEWGHSFRPEYLKVARFVQEIGAERVICLTATATPKVVEDVCRAFDIEEHGVFRTSPYRPNLNLFAEYVPKPADKFKKLCAFLRKNSGPALVYVTIQKESEELAQELRSQRFDATAFHAGMKVEQKIKVQDDFMANRVQVVVATIAFGMGVDKADIRNIVHYTLASTVEEYSQQIGRAGRDGKQSNCMFYLCDADSYIRENFARGDLPSYEPFRKLIGDIFDSEVTGLKVGAEFKKDTNVQMKQFDIRQNPLSVIYATLELHHNLIRAITPEYSQYSFETTGAYHMFMKNMASTDRPEAKAILENSEKKAKYTYVDVHAIVRKTGYLRANIIQILDHLDRDNIIKLTAKGVVPKFRLLREPPSTAAQLDSLARDMYADLEQRERDALARSREVVDLVTGDACFALALARHFGMGLPGGGERCGHCTFCLSGGQRVARPPAVKAPLDREGIRDVLAQCPVRDDPRFLARVAFGIMSPRVRELKMHQTSAWESMQDQDFDVSALGFPSCPSLPTPIDLERGMQDCKA</sequence>
<feature type="domain" description="Helicase C-terminal" evidence="10">
    <location>
        <begin position="310"/>
        <end position="464"/>
    </location>
</feature>
<dbReference type="OrthoDB" id="10261556at2759"/>
<dbReference type="SUPFAM" id="SSF52540">
    <property type="entry name" value="P-loop containing nucleoside triphosphate hydrolases"/>
    <property type="match status" value="1"/>
</dbReference>
<comment type="caution">
    <text evidence="11">The sequence shown here is derived from an EMBL/GenBank/DDBJ whole genome shotgun (WGS) entry which is preliminary data.</text>
</comment>
<dbReference type="GO" id="GO:0005737">
    <property type="term" value="C:cytoplasm"/>
    <property type="evidence" value="ECO:0007669"/>
    <property type="project" value="TreeGrafter"/>
</dbReference>
<comment type="similarity">
    <text evidence="1">Belongs to the helicase family. RecQ subfamily.</text>
</comment>
<evidence type="ECO:0000256" key="6">
    <source>
        <dbReference type="ARBA" id="ARBA00034617"/>
    </source>
</evidence>
<dbReference type="InterPro" id="IPR011545">
    <property type="entry name" value="DEAD/DEAH_box_helicase_dom"/>
</dbReference>
<dbReference type="PANTHER" id="PTHR13710:SF120">
    <property type="entry name" value="BIFUNCTIONAL 3'-5' EXONUCLEASE_ATP-DEPENDENT HELICASE WRN"/>
    <property type="match status" value="1"/>
</dbReference>
<accession>A0A0G2HP33</accession>
<dbReference type="InterPro" id="IPR004589">
    <property type="entry name" value="DNA_helicase_ATP-dep_RecQ"/>
</dbReference>
<dbReference type="SMART" id="SM00487">
    <property type="entry name" value="DEXDc"/>
    <property type="match status" value="1"/>
</dbReference>
<keyword evidence="4 11" id="KW-0347">Helicase</keyword>
<dbReference type="STRING" id="1214573.A0A0G2HP33"/>
<feature type="region of interest" description="Disordered" evidence="8">
    <location>
        <begin position="1"/>
        <end position="69"/>
    </location>
</feature>
<dbReference type="GO" id="GO:0016787">
    <property type="term" value="F:hydrolase activity"/>
    <property type="evidence" value="ECO:0007669"/>
    <property type="project" value="UniProtKB-KW"/>
</dbReference>
<dbReference type="InterPro" id="IPR027417">
    <property type="entry name" value="P-loop_NTPase"/>
</dbReference>
<evidence type="ECO:0000256" key="8">
    <source>
        <dbReference type="SAM" id="MobiDB-lite"/>
    </source>
</evidence>
<gene>
    <name evidence="11" type="ORF">UCDDA912_g03365</name>
</gene>
<dbReference type="Pfam" id="PF00270">
    <property type="entry name" value="DEAD"/>
    <property type="match status" value="1"/>
</dbReference>
<dbReference type="SMART" id="SM00490">
    <property type="entry name" value="HELICc"/>
    <property type="match status" value="1"/>
</dbReference>
<dbReference type="PANTHER" id="PTHR13710">
    <property type="entry name" value="DNA HELICASE RECQ FAMILY MEMBER"/>
    <property type="match status" value="1"/>
</dbReference>
<evidence type="ECO:0000313" key="11">
    <source>
        <dbReference type="EMBL" id="KKY36693.1"/>
    </source>
</evidence>
<reference evidence="11 12" key="2">
    <citation type="submission" date="2015-05" db="EMBL/GenBank/DDBJ databases">
        <authorList>
            <person name="Morales-Cruz A."/>
            <person name="Amrine K.C."/>
            <person name="Cantu D."/>
        </authorList>
    </citation>
    <scope>NUCLEOTIDE SEQUENCE [LARGE SCALE GENOMIC DNA]</scope>
    <source>
        <strain evidence="11">DA912</strain>
    </source>
</reference>
<feature type="compositionally biased region" description="Acidic residues" evidence="8">
    <location>
        <begin position="1"/>
        <end position="19"/>
    </location>
</feature>
<dbReference type="PROSITE" id="PS51192">
    <property type="entry name" value="HELICASE_ATP_BIND_1"/>
    <property type="match status" value="1"/>
</dbReference>
<evidence type="ECO:0000256" key="4">
    <source>
        <dbReference type="ARBA" id="ARBA00022806"/>
    </source>
</evidence>
<protein>
    <recommendedName>
        <fullName evidence="7">DNA 3'-5' helicase</fullName>
        <ecNumber evidence="7">5.6.2.4</ecNumber>
    </recommendedName>
</protein>
<dbReference type="InterPro" id="IPR036388">
    <property type="entry name" value="WH-like_DNA-bd_sf"/>
</dbReference>
<dbReference type="GO" id="GO:0005694">
    <property type="term" value="C:chromosome"/>
    <property type="evidence" value="ECO:0007669"/>
    <property type="project" value="TreeGrafter"/>
</dbReference>
<dbReference type="Proteomes" id="UP000034680">
    <property type="component" value="Unassembled WGS sequence"/>
</dbReference>
<dbReference type="EC" id="5.6.2.4" evidence="7"/>
<dbReference type="CDD" id="cd18018">
    <property type="entry name" value="DEXHc_RecQ4-like"/>
    <property type="match status" value="1"/>
</dbReference>
<evidence type="ECO:0000256" key="1">
    <source>
        <dbReference type="ARBA" id="ARBA00005446"/>
    </source>
</evidence>
<comment type="catalytic activity">
    <reaction evidence="6">
        <text>Couples ATP hydrolysis with the unwinding of duplex DNA by translocating in the 3'-5' direction.</text>
        <dbReference type="EC" id="5.6.2.4"/>
    </reaction>
</comment>
<dbReference type="GO" id="GO:0005634">
    <property type="term" value="C:nucleus"/>
    <property type="evidence" value="ECO:0007669"/>
    <property type="project" value="TreeGrafter"/>
</dbReference>
<keyword evidence="5" id="KW-0067">ATP-binding</keyword>
<dbReference type="GO" id="GO:0009378">
    <property type="term" value="F:four-way junction helicase activity"/>
    <property type="evidence" value="ECO:0007669"/>
    <property type="project" value="TreeGrafter"/>
</dbReference>
<dbReference type="Pfam" id="PF00271">
    <property type="entry name" value="Helicase_C"/>
    <property type="match status" value="1"/>
</dbReference>
<keyword evidence="12" id="KW-1185">Reference proteome</keyword>
<feature type="compositionally biased region" description="Polar residues" evidence="8">
    <location>
        <begin position="49"/>
        <end position="62"/>
    </location>
</feature>
<evidence type="ECO:0000256" key="7">
    <source>
        <dbReference type="ARBA" id="ARBA00034808"/>
    </source>
</evidence>
<evidence type="ECO:0000313" key="12">
    <source>
        <dbReference type="Proteomes" id="UP000034680"/>
    </source>
</evidence>